<evidence type="ECO:0000256" key="1">
    <source>
        <dbReference type="ARBA" id="ARBA00022771"/>
    </source>
</evidence>
<dbReference type="InterPro" id="IPR052639">
    <property type="entry name" value="TRAIP_ubiq-protein_ligase"/>
</dbReference>
<feature type="coiled-coil region" evidence="4">
    <location>
        <begin position="78"/>
        <end position="105"/>
    </location>
</feature>
<name>Q17EK2_AEDAE</name>
<dbReference type="PANTHER" id="PTHR46569">
    <property type="entry name" value="E3 UBIQUITIN-PROTEIN LIGASE TRAIP"/>
    <property type="match status" value="1"/>
</dbReference>
<protein>
    <submittedName>
        <fullName evidence="7">AAEL003787-PA</fullName>
    </submittedName>
</protein>
<dbReference type="Proteomes" id="UP000682892">
    <property type="component" value="Unassembled WGS sequence"/>
</dbReference>
<keyword evidence="1 3" id="KW-0479">Metal-binding</keyword>
<dbReference type="SMART" id="SM00184">
    <property type="entry name" value="RING"/>
    <property type="match status" value="1"/>
</dbReference>
<evidence type="ECO:0000256" key="3">
    <source>
        <dbReference type="PROSITE-ProRule" id="PRU00175"/>
    </source>
</evidence>
<keyword evidence="1 3" id="KW-0863">Zinc-finger</keyword>
<dbReference type="GO" id="GO:0031297">
    <property type="term" value="P:replication fork processing"/>
    <property type="evidence" value="ECO:0007669"/>
    <property type="project" value="TreeGrafter"/>
</dbReference>
<dbReference type="PaxDb" id="7159-AAEL003787-PA"/>
<dbReference type="PANTHER" id="PTHR46569:SF1">
    <property type="entry name" value="E3 UBIQUITIN-PROTEIN LIGASE RFWD3-RELATED"/>
    <property type="match status" value="1"/>
</dbReference>
<feature type="compositionally biased region" description="Polar residues" evidence="5">
    <location>
        <begin position="407"/>
        <end position="419"/>
    </location>
</feature>
<dbReference type="PhylomeDB" id="Q17EK2"/>
<feature type="coiled-coil region" evidence="4">
    <location>
        <begin position="192"/>
        <end position="226"/>
    </location>
</feature>
<evidence type="ECO:0000259" key="6">
    <source>
        <dbReference type="PROSITE" id="PS50089"/>
    </source>
</evidence>
<organism evidence="7 8">
    <name type="scientific">Aedes aegypti</name>
    <name type="common">Yellowfever mosquito</name>
    <name type="synonym">Culex aegypti</name>
    <dbReference type="NCBI Taxonomy" id="7159"/>
    <lineage>
        <taxon>Eukaryota</taxon>
        <taxon>Metazoa</taxon>
        <taxon>Ecdysozoa</taxon>
        <taxon>Arthropoda</taxon>
        <taxon>Hexapoda</taxon>
        <taxon>Insecta</taxon>
        <taxon>Pterygota</taxon>
        <taxon>Neoptera</taxon>
        <taxon>Endopterygota</taxon>
        <taxon>Diptera</taxon>
        <taxon>Nematocera</taxon>
        <taxon>Culicoidea</taxon>
        <taxon>Culicidae</taxon>
        <taxon>Culicinae</taxon>
        <taxon>Aedini</taxon>
        <taxon>Aedes</taxon>
        <taxon>Stegomyia</taxon>
    </lineage>
</organism>
<dbReference type="InterPro" id="IPR001841">
    <property type="entry name" value="Znf_RING"/>
</dbReference>
<dbReference type="GO" id="GO:0005634">
    <property type="term" value="C:nucleus"/>
    <property type="evidence" value="ECO:0007669"/>
    <property type="project" value="TreeGrafter"/>
</dbReference>
<dbReference type="Pfam" id="PF13639">
    <property type="entry name" value="zf-RING_2"/>
    <property type="match status" value="1"/>
</dbReference>
<reference evidence="7" key="1">
    <citation type="submission" date="2005-10" db="EMBL/GenBank/DDBJ databases">
        <authorList>
            <person name="Loftus B.J."/>
            <person name="Nene V.M."/>
            <person name="Hannick L.I."/>
            <person name="Bidwell S."/>
            <person name="Haas B."/>
            <person name="Amedeo P."/>
            <person name="Orvis J."/>
            <person name="Wortman J.R."/>
            <person name="White O.R."/>
            <person name="Salzberg S."/>
            <person name="Shumway M."/>
            <person name="Koo H."/>
            <person name="Zhao Y."/>
            <person name="Holmes M."/>
            <person name="Miller J."/>
            <person name="Schatz M."/>
            <person name="Pop M."/>
            <person name="Pai G."/>
            <person name="Utterback T."/>
            <person name="Rogers Y.-H."/>
            <person name="Kravitz S."/>
            <person name="Fraser C.M."/>
        </authorList>
    </citation>
    <scope>NUCLEOTIDE SEQUENCE</scope>
    <source>
        <strain evidence="7">Liverpool</strain>
    </source>
</reference>
<dbReference type="InterPro" id="IPR013083">
    <property type="entry name" value="Znf_RING/FYVE/PHD"/>
</dbReference>
<keyword evidence="4" id="KW-0175">Coiled coil</keyword>
<dbReference type="STRING" id="7159.Q17EK2"/>
<proteinExistence type="predicted"/>
<dbReference type="EMBL" id="CH477282">
    <property type="protein sequence ID" value="EAT44877.1"/>
    <property type="molecule type" value="Genomic_DNA"/>
</dbReference>
<dbReference type="eggNOG" id="KOG0827">
    <property type="taxonomic scope" value="Eukaryota"/>
</dbReference>
<reference evidence="7" key="2">
    <citation type="journal article" date="2007" name="Science">
        <title>Genome sequence of Aedes aegypti, a major arbovirus vector.</title>
        <authorList>
            <person name="Nene V."/>
            <person name="Wortman J.R."/>
            <person name="Lawson D."/>
            <person name="Haas B."/>
            <person name="Kodira C."/>
            <person name="Tu Z.J."/>
            <person name="Loftus B."/>
            <person name="Xi Z."/>
            <person name="Megy K."/>
            <person name="Grabherr M."/>
            <person name="Ren Q."/>
            <person name="Zdobnov E.M."/>
            <person name="Lobo N.F."/>
            <person name="Campbell K.S."/>
            <person name="Brown S.E."/>
            <person name="Bonaldo M.F."/>
            <person name="Zhu J."/>
            <person name="Sinkins S.P."/>
            <person name="Hogenkamp D.G."/>
            <person name="Amedeo P."/>
            <person name="Arensburger P."/>
            <person name="Atkinson P.W."/>
            <person name="Bidwell S."/>
            <person name="Biedler J."/>
            <person name="Birney E."/>
            <person name="Bruggner R.V."/>
            <person name="Costas J."/>
            <person name="Coy M.R."/>
            <person name="Crabtree J."/>
            <person name="Crawford M."/>
            <person name="Debruyn B."/>
            <person name="Decaprio D."/>
            <person name="Eiglmeier K."/>
            <person name="Eisenstadt E."/>
            <person name="El-Dorry H."/>
            <person name="Gelbart W.M."/>
            <person name="Gomes S.L."/>
            <person name="Hammond M."/>
            <person name="Hannick L.I."/>
            <person name="Hogan J.R."/>
            <person name="Holmes M.H."/>
            <person name="Jaffe D."/>
            <person name="Johnston J.S."/>
            <person name="Kennedy R.C."/>
            <person name="Koo H."/>
            <person name="Kravitz S."/>
            <person name="Kriventseva E.V."/>
            <person name="Kulp D."/>
            <person name="Labutti K."/>
            <person name="Lee E."/>
            <person name="Li S."/>
            <person name="Lovin D.D."/>
            <person name="Mao C."/>
            <person name="Mauceli E."/>
            <person name="Menck C.F."/>
            <person name="Miller J.R."/>
            <person name="Montgomery P."/>
            <person name="Mori A."/>
            <person name="Nascimento A.L."/>
            <person name="Naveira H.F."/>
            <person name="Nusbaum C."/>
            <person name="O'leary S."/>
            <person name="Orvis J."/>
            <person name="Pertea M."/>
            <person name="Quesneville H."/>
            <person name="Reidenbach K.R."/>
            <person name="Rogers Y.H."/>
            <person name="Roth C.W."/>
            <person name="Schneider J.R."/>
            <person name="Schatz M."/>
            <person name="Shumway M."/>
            <person name="Stanke M."/>
            <person name="Stinson E.O."/>
            <person name="Tubio J.M."/>
            <person name="Vanzee J.P."/>
            <person name="Verjovski-Almeida S."/>
            <person name="Werner D."/>
            <person name="White O."/>
            <person name="Wyder S."/>
            <person name="Zeng Q."/>
            <person name="Zhao Q."/>
            <person name="Zhao Y."/>
            <person name="Hill C.A."/>
            <person name="Raikhel A.S."/>
            <person name="Soares M.B."/>
            <person name="Knudson D.L."/>
            <person name="Lee N.H."/>
            <person name="Galagan J."/>
            <person name="Salzberg S.L."/>
            <person name="Paulsen I.T."/>
            <person name="Dimopoulos G."/>
            <person name="Collins F.H."/>
            <person name="Birren B."/>
            <person name="Fraser-Liggett C.M."/>
            <person name="Severson D.W."/>
        </authorList>
    </citation>
    <scope>NUCLEOTIDE SEQUENCE [LARGE SCALE GENOMIC DNA]</scope>
    <source>
        <strain evidence="7">Liverpool</strain>
    </source>
</reference>
<dbReference type="SUPFAM" id="SSF57850">
    <property type="entry name" value="RING/U-box"/>
    <property type="match status" value="1"/>
</dbReference>
<evidence type="ECO:0000313" key="7">
    <source>
        <dbReference type="EMBL" id="EAT44877.1"/>
    </source>
</evidence>
<dbReference type="GO" id="GO:0016567">
    <property type="term" value="P:protein ubiquitination"/>
    <property type="evidence" value="ECO:0007669"/>
    <property type="project" value="TreeGrafter"/>
</dbReference>
<dbReference type="GO" id="GO:0090734">
    <property type="term" value="C:site of DNA damage"/>
    <property type="evidence" value="ECO:0007669"/>
    <property type="project" value="TreeGrafter"/>
</dbReference>
<evidence type="ECO:0000256" key="5">
    <source>
        <dbReference type="SAM" id="MobiDB-lite"/>
    </source>
</evidence>
<dbReference type="GO" id="GO:0008270">
    <property type="term" value="F:zinc ion binding"/>
    <property type="evidence" value="ECO:0007669"/>
    <property type="project" value="UniProtKB-KW"/>
</dbReference>
<dbReference type="HOGENOM" id="CLU_047752_0_0_1"/>
<dbReference type="VEuPathDB" id="VectorBase:AAEL027937"/>
<evidence type="ECO:0000256" key="2">
    <source>
        <dbReference type="ARBA" id="ARBA00022833"/>
    </source>
</evidence>
<feature type="domain" description="RING-type" evidence="6">
    <location>
        <begin position="5"/>
        <end position="46"/>
    </location>
</feature>
<gene>
    <name evidence="7" type="ORF">AaeL_AAEL003787</name>
</gene>
<dbReference type="GO" id="GO:0061630">
    <property type="term" value="F:ubiquitin protein ligase activity"/>
    <property type="evidence" value="ECO:0007669"/>
    <property type="project" value="TreeGrafter"/>
</dbReference>
<feature type="region of interest" description="Disordered" evidence="5">
    <location>
        <begin position="406"/>
        <end position="426"/>
    </location>
</feature>
<accession>Q17EK2</accession>
<dbReference type="OMA" id="TQMESEM"/>
<evidence type="ECO:0000313" key="8">
    <source>
        <dbReference type="Proteomes" id="UP000682892"/>
    </source>
</evidence>
<dbReference type="Gene3D" id="3.30.40.10">
    <property type="entry name" value="Zinc/RING finger domain, C3HC4 (zinc finger)"/>
    <property type="match status" value="1"/>
</dbReference>
<keyword evidence="2" id="KW-0862">Zinc</keyword>
<dbReference type="AlphaFoldDB" id="Q17EK2"/>
<reference evidence="7" key="3">
    <citation type="submission" date="2012-09" db="EMBL/GenBank/DDBJ databases">
        <authorList>
            <consortium name="VectorBase"/>
        </authorList>
    </citation>
    <scope>NUCLEOTIDE SEQUENCE</scope>
    <source>
        <strain evidence="7">Liverpool</strain>
    </source>
</reference>
<dbReference type="PROSITE" id="PS50089">
    <property type="entry name" value="ZF_RING_2"/>
    <property type="match status" value="1"/>
</dbReference>
<evidence type="ECO:0000256" key="4">
    <source>
        <dbReference type="SAM" id="Coils"/>
    </source>
</evidence>
<sequence>MAFFCTICTDVFASSVDIYVTPCGHAFHYFCILQWLERSKTCPECRSKCIAKSLIKLYMNITTNVDNPGDNAMLMQNLENLKLSLREKDTKLKNLEESQAAHRLERKKMTKMVASLEGTIEGQNYILSTQRHEMDQLRAEQTAHQRLKDEMKNMRSKMQLMTTVKMAIESSTKEIEDLVASNSEPQTLAVLVTSLKRELQASEFERNELRDRIKKYQNDQHTERAKCIALEDKLAMLDTEMYRLQCEVNALSKRKANTDEDPSDSSVVLNTPDQPVERKRKFGEFDMNKSTPVSDNVRNIIASDSPFLPIKASAFGLHPVLFRKGLSAATLSSKESTTGTAFTKTTSVLSDKVSGSFRPAKHFSIPSTSASNLVGGLQKKENAPSVLVPLSTHRIVTIKRGMKRKAASSSNLADSNTTPDDFLELY</sequence>